<dbReference type="AlphaFoldDB" id="M2TEF8"/>
<evidence type="ECO:0000313" key="3">
    <source>
        <dbReference type="Proteomes" id="UP000016936"/>
    </source>
</evidence>
<protein>
    <submittedName>
        <fullName evidence="2">Uncharacterized protein</fullName>
    </submittedName>
</protein>
<organism evidence="2 3">
    <name type="scientific">Cochliobolus heterostrophus (strain C5 / ATCC 48332 / race O)</name>
    <name type="common">Southern corn leaf blight fungus</name>
    <name type="synonym">Bipolaris maydis</name>
    <dbReference type="NCBI Taxonomy" id="701091"/>
    <lineage>
        <taxon>Eukaryota</taxon>
        <taxon>Fungi</taxon>
        <taxon>Dikarya</taxon>
        <taxon>Ascomycota</taxon>
        <taxon>Pezizomycotina</taxon>
        <taxon>Dothideomycetes</taxon>
        <taxon>Pleosporomycetidae</taxon>
        <taxon>Pleosporales</taxon>
        <taxon>Pleosporineae</taxon>
        <taxon>Pleosporaceae</taxon>
        <taxon>Bipolaris</taxon>
    </lineage>
</organism>
<gene>
    <name evidence="2" type="ORF">COCHEDRAFT_1219790</name>
</gene>
<dbReference type="HOGENOM" id="CLU_090365_0_0_1"/>
<proteinExistence type="predicted"/>
<reference evidence="2 3" key="1">
    <citation type="journal article" date="2012" name="PLoS Pathog.">
        <title>Diverse lifestyles and strategies of plant pathogenesis encoded in the genomes of eighteen Dothideomycetes fungi.</title>
        <authorList>
            <person name="Ohm R.A."/>
            <person name="Feau N."/>
            <person name="Henrissat B."/>
            <person name="Schoch C.L."/>
            <person name="Horwitz B.A."/>
            <person name="Barry K.W."/>
            <person name="Condon B.J."/>
            <person name="Copeland A.C."/>
            <person name="Dhillon B."/>
            <person name="Glaser F."/>
            <person name="Hesse C.N."/>
            <person name="Kosti I."/>
            <person name="LaButti K."/>
            <person name="Lindquist E.A."/>
            <person name="Lucas S."/>
            <person name="Salamov A.A."/>
            <person name="Bradshaw R.E."/>
            <person name="Ciuffetti L."/>
            <person name="Hamelin R.C."/>
            <person name="Kema G.H.J."/>
            <person name="Lawrence C."/>
            <person name="Scott J.A."/>
            <person name="Spatafora J.W."/>
            <person name="Turgeon B.G."/>
            <person name="de Wit P.J.G.M."/>
            <person name="Zhong S."/>
            <person name="Goodwin S.B."/>
            <person name="Grigoriev I.V."/>
        </authorList>
    </citation>
    <scope>NUCLEOTIDE SEQUENCE [LARGE SCALE GENOMIC DNA]</scope>
    <source>
        <strain evidence="3">C5 / ATCC 48332 / race O</strain>
    </source>
</reference>
<evidence type="ECO:0000256" key="1">
    <source>
        <dbReference type="SAM" id="MobiDB-lite"/>
    </source>
</evidence>
<keyword evidence="3" id="KW-1185">Reference proteome</keyword>
<evidence type="ECO:0000313" key="2">
    <source>
        <dbReference type="EMBL" id="EMD84909.1"/>
    </source>
</evidence>
<name>M2TEF8_COCH5</name>
<feature type="region of interest" description="Disordered" evidence="1">
    <location>
        <begin position="229"/>
        <end position="262"/>
    </location>
</feature>
<dbReference type="EMBL" id="KB445598">
    <property type="protein sequence ID" value="EMD84909.1"/>
    <property type="molecule type" value="Genomic_DNA"/>
</dbReference>
<dbReference type="OMA" id="SGMVENW"/>
<dbReference type="Proteomes" id="UP000016936">
    <property type="component" value="Unassembled WGS sequence"/>
</dbReference>
<dbReference type="OrthoDB" id="3693934at2759"/>
<reference evidence="3" key="2">
    <citation type="journal article" date="2013" name="PLoS Genet.">
        <title>Comparative genome structure, secondary metabolite, and effector coding capacity across Cochliobolus pathogens.</title>
        <authorList>
            <person name="Condon B.J."/>
            <person name="Leng Y."/>
            <person name="Wu D."/>
            <person name="Bushley K.E."/>
            <person name="Ohm R.A."/>
            <person name="Otillar R."/>
            <person name="Martin J."/>
            <person name="Schackwitz W."/>
            <person name="Grimwood J."/>
            <person name="MohdZainudin N."/>
            <person name="Xue C."/>
            <person name="Wang R."/>
            <person name="Manning V.A."/>
            <person name="Dhillon B."/>
            <person name="Tu Z.J."/>
            <person name="Steffenson B.J."/>
            <person name="Salamov A."/>
            <person name="Sun H."/>
            <person name="Lowry S."/>
            <person name="LaButti K."/>
            <person name="Han J."/>
            <person name="Copeland A."/>
            <person name="Lindquist E."/>
            <person name="Barry K."/>
            <person name="Schmutz J."/>
            <person name="Baker S.E."/>
            <person name="Ciuffetti L.M."/>
            <person name="Grigoriev I.V."/>
            <person name="Zhong S."/>
            <person name="Turgeon B.G."/>
        </authorList>
    </citation>
    <scope>NUCLEOTIDE SEQUENCE [LARGE SCALE GENOMIC DNA]</scope>
    <source>
        <strain evidence="3">C5 / ATCC 48332 / race O</strain>
    </source>
</reference>
<accession>M2TEF8</accession>
<sequence length="262" mass="30786">MPIFSKKPGPPLPGGLKPGRSNFMGCFVYTKYLIAFIHEQKGLIANGERLTKIRMVQERIDHHLHTNVIRQTHGSGKRGEPWLDGFVRCYNTFEKLSYERLSKNQYPHVEAIERELWNRYVPIYDCLLPLLERLFKEIGIWRFGSEAEWAAQNGQVCPIEKRAKKQVKFDKHVDGWYYNDFDMPCTTTKGDDEKSRKAAAFKEKLAVDRCSEDILKKRIQERRRKGLQSGMVENWKEGDDEDEEEEEMRNMKVAAQEWNLLD</sequence>
<feature type="compositionally biased region" description="Acidic residues" evidence="1">
    <location>
        <begin position="238"/>
        <end position="247"/>
    </location>
</feature>